<dbReference type="PANTHER" id="PTHR21824">
    <property type="entry name" value="TRANSMEMBRANE PROTEIN 177"/>
    <property type="match status" value="1"/>
</dbReference>
<evidence type="ECO:0000256" key="2">
    <source>
        <dbReference type="SAM" id="Phobius"/>
    </source>
</evidence>
<feature type="transmembrane region" description="Helical" evidence="2">
    <location>
        <begin position="14"/>
        <end position="33"/>
    </location>
</feature>
<keyword evidence="4" id="KW-1185">Reference proteome</keyword>
<comment type="caution">
    <text evidence="3">The sequence shown here is derived from an EMBL/GenBank/DDBJ whole genome shotgun (WGS) entry which is preliminary data.</text>
</comment>
<sequence length="328" mass="35989">MAKFLKWISSNRRISQYCVGLAGGCIFGGYLLPHGLFLDKYKRFVQAYREGLPVKLTPELTRHVDAVLDDAAVDADERSRLRFFTAFGADPFHAGGTGLRWGAAIGLPQTFALDGPAELNSSGFTVGGKKVDWESREGVLLSDGLRLSPAAQRFAIARELWHVRSSQVWQDGGVGAAALFATYLLGSSLNQRLGFAQRPRGLRVMLYSLVSLFGVAVWVTVTDVIQHHRDSESDMAAARLGAAYAWGGVEFYEKTLERNRALRRLLGDDGESSYSAFGNERTLLRQPRMPLTERLETLRAYCEKHHPVERAAGEGSVSAQDAPPDGAA</sequence>
<evidence type="ECO:0000313" key="4">
    <source>
        <dbReference type="Proteomes" id="UP000440578"/>
    </source>
</evidence>
<protein>
    <submittedName>
        <fullName evidence="3">Transmembrane protein 177</fullName>
    </submittedName>
</protein>
<dbReference type="PANTHER" id="PTHR21824:SF4">
    <property type="entry name" value="TRANSMEMBRANE PROTEIN 177"/>
    <property type="match status" value="1"/>
</dbReference>
<dbReference type="OrthoDB" id="110174at2759"/>
<dbReference type="AlphaFoldDB" id="A0A6A4WIH8"/>
<reference evidence="3 4" key="1">
    <citation type="submission" date="2019-07" db="EMBL/GenBank/DDBJ databases">
        <title>Draft genome assembly of a fouling barnacle, Amphibalanus amphitrite (Darwin, 1854): The first reference genome for Thecostraca.</title>
        <authorList>
            <person name="Kim W."/>
        </authorList>
    </citation>
    <scope>NUCLEOTIDE SEQUENCE [LARGE SCALE GENOMIC DNA]</scope>
    <source>
        <strain evidence="3">SNU_AA5</strain>
        <tissue evidence="3">Soma without cirri and trophi</tissue>
    </source>
</reference>
<dbReference type="EMBL" id="VIIS01001049">
    <property type="protein sequence ID" value="KAF0302542.1"/>
    <property type="molecule type" value="Genomic_DNA"/>
</dbReference>
<dbReference type="PROSITE" id="PS51257">
    <property type="entry name" value="PROKAR_LIPOPROTEIN"/>
    <property type="match status" value="1"/>
</dbReference>
<dbReference type="GO" id="GO:0016020">
    <property type="term" value="C:membrane"/>
    <property type="evidence" value="ECO:0007669"/>
    <property type="project" value="TreeGrafter"/>
</dbReference>
<dbReference type="Proteomes" id="UP000440578">
    <property type="component" value="Unassembled WGS sequence"/>
</dbReference>
<accession>A0A6A4WIH8</accession>
<feature type="region of interest" description="Disordered" evidence="1">
    <location>
        <begin position="307"/>
        <end position="328"/>
    </location>
</feature>
<gene>
    <name evidence="3" type="primary">TMEM177_1</name>
    <name evidence="3" type="ORF">FJT64_025351</name>
</gene>
<organism evidence="3 4">
    <name type="scientific">Amphibalanus amphitrite</name>
    <name type="common">Striped barnacle</name>
    <name type="synonym">Balanus amphitrite</name>
    <dbReference type="NCBI Taxonomy" id="1232801"/>
    <lineage>
        <taxon>Eukaryota</taxon>
        <taxon>Metazoa</taxon>
        <taxon>Ecdysozoa</taxon>
        <taxon>Arthropoda</taxon>
        <taxon>Crustacea</taxon>
        <taxon>Multicrustacea</taxon>
        <taxon>Cirripedia</taxon>
        <taxon>Thoracica</taxon>
        <taxon>Thoracicalcarea</taxon>
        <taxon>Balanomorpha</taxon>
        <taxon>Balanoidea</taxon>
        <taxon>Balanidae</taxon>
        <taxon>Amphibalaninae</taxon>
        <taxon>Amphibalanus</taxon>
    </lineage>
</organism>
<name>A0A6A4WIH8_AMPAM</name>
<dbReference type="InterPro" id="IPR026620">
    <property type="entry name" value="TMEM177"/>
</dbReference>
<evidence type="ECO:0000313" key="3">
    <source>
        <dbReference type="EMBL" id="KAF0302542.1"/>
    </source>
</evidence>
<evidence type="ECO:0000256" key="1">
    <source>
        <dbReference type="SAM" id="MobiDB-lite"/>
    </source>
</evidence>
<proteinExistence type="predicted"/>
<keyword evidence="2" id="KW-0472">Membrane</keyword>
<keyword evidence="2 3" id="KW-0812">Transmembrane</keyword>
<keyword evidence="2" id="KW-1133">Transmembrane helix</keyword>